<feature type="transmembrane region" description="Helical" evidence="9">
    <location>
        <begin position="102"/>
        <end position="118"/>
    </location>
</feature>
<comment type="caution">
    <text evidence="12">The sequence shown here is derived from an EMBL/GenBank/DDBJ whole genome shotgun (WGS) entry which is preliminary data.</text>
</comment>
<accession>A0ABX5ECH1</accession>
<evidence type="ECO:0000313" key="13">
    <source>
        <dbReference type="Proteomes" id="UP000239895"/>
    </source>
</evidence>
<dbReference type="Gene3D" id="3.30.565.10">
    <property type="entry name" value="Histidine kinase-like ATPase, C-terminal domain"/>
    <property type="match status" value="1"/>
</dbReference>
<evidence type="ECO:0000256" key="4">
    <source>
        <dbReference type="ARBA" id="ARBA00022679"/>
    </source>
</evidence>
<dbReference type="CDD" id="cd16917">
    <property type="entry name" value="HATPase_UhpB-NarQ-NarX-like"/>
    <property type="match status" value="1"/>
</dbReference>
<keyword evidence="4" id="KW-0808">Transferase</keyword>
<protein>
    <recommendedName>
        <fullName evidence="2">histidine kinase</fullName>
        <ecNumber evidence="2">2.7.13.3</ecNumber>
    </recommendedName>
</protein>
<feature type="domain" description="Histidine kinase/HSP90-like ATPase" evidence="10">
    <location>
        <begin position="296"/>
        <end position="384"/>
    </location>
</feature>
<evidence type="ECO:0000256" key="5">
    <source>
        <dbReference type="ARBA" id="ARBA00022741"/>
    </source>
</evidence>
<feature type="transmembrane region" description="Helical" evidence="9">
    <location>
        <begin position="125"/>
        <end position="145"/>
    </location>
</feature>
<dbReference type="EMBL" id="PVTX01000007">
    <property type="protein sequence ID" value="PRZ05531.1"/>
    <property type="molecule type" value="Genomic_DNA"/>
</dbReference>
<feature type="transmembrane region" description="Helical" evidence="9">
    <location>
        <begin position="52"/>
        <end position="70"/>
    </location>
</feature>
<dbReference type="Pfam" id="PF07730">
    <property type="entry name" value="HisKA_3"/>
    <property type="match status" value="1"/>
</dbReference>
<keyword evidence="5" id="KW-0547">Nucleotide-binding</keyword>
<dbReference type="InterPro" id="IPR050482">
    <property type="entry name" value="Sensor_HK_TwoCompSys"/>
</dbReference>
<keyword evidence="9" id="KW-0472">Membrane</keyword>
<evidence type="ECO:0000256" key="2">
    <source>
        <dbReference type="ARBA" id="ARBA00012438"/>
    </source>
</evidence>
<evidence type="ECO:0000256" key="8">
    <source>
        <dbReference type="ARBA" id="ARBA00023012"/>
    </source>
</evidence>
<comment type="catalytic activity">
    <reaction evidence="1">
        <text>ATP + protein L-histidine = ADP + protein N-phospho-L-histidine.</text>
        <dbReference type="EC" id="2.7.13.3"/>
    </reaction>
</comment>
<dbReference type="Gene3D" id="1.20.5.1930">
    <property type="match status" value="1"/>
</dbReference>
<dbReference type="SUPFAM" id="SSF55874">
    <property type="entry name" value="ATPase domain of HSP90 chaperone/DNA topoisomerase II/histidine kinase"/>
    <property type="match status" value="1"/>
</dbReference>
<dbReference type="InterPro" id="IPR003594">
    <property type="entry name" value="HATPase_dom"/>
</dbReference>
<evidence type="ECO:0000259" key="11">
    <source>
        <dbReference type="Pfam" id="PF07730"/>
    </source>
</evidence>
<keyword evidence="7" id="KW-0067">ATP-binding</keyword>
<evidence type="ECO:0000256" key="1">
    <source>
        <dbReference type="ARBA" id="ARBA00000085"/>
    </source>
</evidence>
<keyword evidence="9" id="KW-0812">Transmembrane</keyword>
<dbReference type="GO" id="GO:0016301">
    <property type="term" value="F:kinase activity"/>
    <property type="evidence" value="ECO:0007669"/>
    <property type="project" value="UniProtKB-KW"/>
</dbReference>
<dbReference type="InterPro" id="IPR011712">
    <property type="entry name" value="Sig_transdc_His_kin_sub3_dim/P"/>
</dbReference>
<keyword evidence="13" id="KW-1185">Reference proteome</keyword>
<dbReference type="PANTHER" id="PTHR24421">
    <property type="entry name" value="NITRATE/NITRITE SENSOR PROTEIN NARX-RELATED"/>
    <property type="match status" value="1"/>
</dbReference>
<proteinExistence type="predicted"/>
<evidence type="ECO:0000256" key="6">
    <source>
        <dbReference type="ARBA" id="ARBA00022777"/>
    </source>
</evidence>
<dbReference type="EC" id="2.7.13.3" evidence="2"/>
<dbReference type="InterPro" id="IPR036890">
    <property type="entry name" value="HATPase_C_sf"/>
</dbReference>
<sequence length="388" mass="39575">MNTAGVVRRTGLRPLALRPAAPGAEPPRRRDAILSGLLVAAAVAEGVLRTDLVWPVAGTAVTVVALAALPWRRVHPLAVVAVATLGGTALALVQLAAGRTPTTLYTAVALILAAYALFRWGSGRAVLGGATLLVAGLAVSIGVQPAGLDDVLGGIAFLLLVAALGELRRHHVAARAHDLEQAGFQERTRIARDLHDTLAHTLSAIAVRAQAGQVAARREPAAAVDALAPIEHEARAALGELRAIVGAMRTSGDDALRRPAPGLDDLIALAGQDGAGSLEVSVRVADDVGALAPSVATALYRIAQEAVTNARRHADAASRVRVDVGRTSDAVTLRVHDDGVPPVARHTAGHGTVGMAERAALLGGRCTAGPDPDGGWTVTAALPTGAVR</sequence>
<evidence type="ECO:0000313" key="12">
    <source>
        <dbReference type="EMBL" id="PRZ05531.1"/>
    </source>
</evidence>
<feature type="domain" description="Signal transduction histidine kinase subgroup 3 dimerisation and phosphoacceptor" evidence="11">
    <location>
        <begin position="186"/>
        <end position="251"/>
    </location>
</feature>
<gene>
    <name evidence="12" type="ORF">BCL65_10717</name>
</gene>
<dbReference type="Pfam" id="PF02518">
    <property type="entry name" value="HATPase_c"/>
    <property type="match status" value="1"/>
</dbReference>
<keyword evidence="3" id="KW-0597">Phosphoprotein</keyword>
<keyword evidence="6 12" id="KW-0418">Kinase</keyword>
<evidence type="ECO:0000256" key="3">
    <source>
        <dbReference type="ARBA" id="ARBA00022553"/>
    </source>
</evidence>
<dbReference type="Proteomes" id="UP000239895">
    <property type="component" value="Unassembled WGS sequence"/>
</dbReference>
<dbReference type="PANTHER" id="PTHR24421:SF10">
    <property type="entry name" value="NITRATE_NITRITE SENSOR PROTEIN NARQ"/>
    <property type="match status" value="1"/>
</dbReference>
<organism evidence="12 13">
    <name type="scientific">Isoptericola halotolerans</name>
    <dbReference type="NCBI Taxonomy" id="300560"/>
    <lineage>
        <taxon>Bacteria</taxon>
        <taxon>Bacillati</taxon>
        <taxon>Actinomycetota</taxon>
        <taxon>Actinomycetes</taxon>
        <taxon>Micrococcales</taxon>
        <taxon>Promicromonosporaceae</taxon>
        <taxon>Isoptericola</taxon>
    </lineage>
</organism>
<evidence type="ECO:0000256" key="7">
    <source>
        <dbReference type="ARBA" id="ARBA00022840"/>
    </source>
</evidence>
<evidence type="ECO:0000259" key="10">
    <source>
        <dbReference type="Pfam" id="PF02518"/>
    </source>
</evidence>
<feature type="transmembrane region" description="Helical" evidence="9">
    <location>
        <begin position="77"/>
        <end position="96"/>
    </location>
</feature>
<evidence type="ECO:0000256" key="9">
    <source>
        <dbReference type="SAM" id="Phobius"/>
    </source>
</evidence>
<keyword evidence="8" id="KW-0902">Two-component regulatory system</keyword>
<name>A0ABX5ECH1_9MICO</name>
<keyword evidence="9" id="KW-1133">Transmembrane helix</keyword>
<reference evidence="12 13" key="1">
    <citation type="submission" date="2018-03" db="EMBL/GenBank/DDBJ databases">
        <title>Comparative analysis of microorganisms from saline springs in Andes Mountain Range, Colombia.</title>
        <authorList>
            <person name="Rubin E."/>
        </authorList>
    </citation>
    <scope>NUCLEOTIDE SEQUENCE [LARGE SCALE GENOMIC DNA]</scope>
    <source>
        <strain evidence="12 13">CG 23</strain>
    </source>
</reference>